<accession>V5GCA7</accession>
<sequence length="591" mass="64254">MYAARVSKPKLSLSISAVTQGSGRPSLSLKSPGAMPRTPTSPSPLSPTARNTMANQRGYQTLQVPTYSYANSSSSKGILKKSTDSSSGRDKRIQFQNSPTVYCVTPIENKDDVYGGYVKMSRDERRWGRRSAIAPALRRFRGAAVSIPAISRRSLLTLAIETSCDDTSVAIVEKHTPASDSPATIHFLENVTADTRQYRGIHPIEALQSHQESLANLVAKAIKSLPPVPEGQASNDGGSIKDVDGGRSRRIPDFISATRGPGMRSNLSVGLDTGKGLAVAWQIPFVGVHHMQAHLLTPRLVSALTAGKDHNRQMNEPSKAHPDFPFLSILVSGGHSLLVKSSSVTDHSLIASSADIAIGEALDKSARLILPESLLQTAKNTMYGKMLEQFAFPGGPADYDDYRPAMTRGEEQIKRESPWGWSITTPLANTRQLQFSFSCVPSTVTRLFANREKANQPTSDDERVALARESMRVCFEHLASRTIIALEALRDQAKNSEQIKTLVVSGGVAANRYLMTILRSFLDVRGFGHVELVAPPPYLCTDNAAMIGWAGIEMFEVGWRTELSCRALRKWSLDPTSEDGGVLGPSGWTPI</sequence>
<protein>
    <recommendedName>
        <fullName evidence="3">Gcp-like domain-containing protein</fullName>
    </recommendedName>
</protein>
<dbReference type="PANTHER" id="PTHR11735:SF6">
    <property type="entry name" value="TRNA N6-ADENOSINE THREONYLCARBAMOYLTRANSFERASE, MITOCHONDRIAL"/>
    <property type="match status" value="1"/>
</dbReference>
<gene>
    <name evidence="4" type="ORF">PVAR5_8415</name>
</gene>
<dbReference type="GO" id="GO:0005739">
    <property type="term" value="C:mitochondrion"/>
    <property type="evidence" value="ECO:0007669"/>
    <property type="project" value="UniProtKB-SubCell"/>
</dbReference>
<feature type="compositionally biased region" description="Basic and acidic residues" evidence="2">
    <location>
        <begin position="239"/>
        <end position="252"/>
    </location>
</feature>
<comment type="catalytic activity">
    <reaction evidence="1">
        <text>L-threonylcarbamoyladenylate + adenosine(37) in tRNA = N(6)-L-threonylcarbamoyladenosine(37) in tRNA + AMP + H(+)</text>
        <dbReference type="Rhea" id="RHEA:37059"/>
        <dbReference type="Rhea" id="RHEA-COMP:10162"/>
        <dbReference type="Rhea" id="RHEA-COMP:10163"/>
        <dbReference type="ChEBI" id="CHEBI:15378"/>
        <dbReference type="ChEBI" id="CHEBI:73682"/>
        <dbReference type="ChEBI" id="CHEBI:74411"/>
        <dbReference type="ChEBI" id="CHEBI:74418"/>
        <dbReference type="ChEBI" id="CHEBI:456215"/>
        <dbReference type="EC" id="2.3.1.234"/>
    </reaction>
</comment>
<evidence type="ECO:0000259" key="3">
    <source>
        <dbReference type="Pfam" id="PF00814"/>
    </source>
</evidence>
<evidence type="ECO:0000256" key="1">
    <source>
        <dbReference type="HAMAP-Rule" id="MF_03179"/>
    </source>
</evidence>
<dbReference type="Pfam" id="PF00814">
    <property type="entry name" value="TsaD"/>
    <property type="match status" value="1"/>
</dbReference>
<dbReference type="PROSITE" id="PS01016">
    <property type="entry name" value="GLYCOPROTEASE"/>
    <property type="match status" value="1"/>
</dbReference>
<dbReference type="InterPro" id="IPR022450">
    <property type="entry name" value="TsaD"/>
</dbReference>
<keyword evidence="1" id="KW-0479">Metal-binding</keyword>
<dbReference type="InParanoid" id="V5GCA7"/>
<comment type="cofactor">
    <cofactor evidence="1">
        <name>a divalent metal cation</name>
        <dbReference type="ChEBI" id="CHEBI:60240"/>
    </cofactor>
    <text evidence="1">Binds 1 divalent metal cation per subunit.</text>
</comment>
<dbReference type="InterPro" id="IPR043129">
    <property type="entry name" value="ATPase_NBD"/>
</dbReference>
<reference evidence="5" key="1">
    <citation type="journal article" date="2014" name="Genome Announc.">
        <title>Draft genome sequence of the formaldehyde-resistant fungus Byssochlamys spectabilis No. 5 (anamorph Paecilomyces variotii No. 5) (NBRC109023).</title>
        <authorList>
            <person name="Oka T."/>
            <person name="Ekino K."/>
            <person name="Fukuda K."/>
            <person name="Nomura Y."/>
        </authorList>
    </citation>
    <scope>NUCLEOTIDE SEQUENCE [LARGE SCALE GENOMIC DNA]</scope>
    <source>
        <strain evidence="5">No. 5 / NBRC 109023</strain>
    </source>
</reference>
<comment type="subcellular location">
    <subcellularLocation>
        <location evidence="1">Mitochondrion</location>
    </subcellularLocation>
</comment>
<comment type="function">
    <text evidence="1">Required for the formation of a threonylcarbamoyl group on adenosine at position 37 (t(6)A37) in mitochondrial tRNAs that read codons beginning with adenine. Probably involved in the transfer of the threonylcarbamoyl moiety of threonylcarbamoyl-AMP (TC-AMP) to the N6 group of A37. Involved in mitochondrial genome maintenance.</text>
</comment>
<comment type="caution">
    <text evidence="4">The sequence shown here is derived from an EMBL/GenBank/DDBJ whole genome shotgun (WGS) entry which is preliminary data.</text>
</comment>
<dbReference type="Proteomes" id="UP000018001">
    <property type="component" value="Unassembled WGS sequence"/>
</dbReference>
<dbReference type="OrthoDB" id="10259622at2759"/>
<feature type="compositionally biased region" description="Basic and acidic residues" evidence="2">
    <location>
        <begin position="81"/>
        <end position="92"/>
    </location>
</feature>
<feature type="region of interest" description="Disordered" evidence="2">
    <location>
        <begin position="70"/>
        <end position="92"/>
    </location>
</feature>
<evidence type="ECO:0000313" key="5">
    <source>
        <dbReference type="Proteomes" id="UP000018001"/>
    </source>
</evidence>
<dbReference type="FunFam" id="3.30.420.40:FF:000252">
    <property type="entry name" value="tRNA N6-adenosine threonylcarbamoyltransferase, mitochondrial"/>
    <property type="match status" value="1"/>
</dbReference>
<keyword evidence="1" id="KW-0808">Transferase</keyword>
<keyword evidence="1" id="KW-0012">Acyltransferase</keyword>
<feature type="region of interest" description="Disordered" evidence="2">
    <location>
        <begin position="226"/>
        <end position="254"/>
    </location>
</feature>
<dbReference type="Gene3D" id="3.30.420.40">
    <property type="match status" value="2"/>
</dbReference>
<dbReference type="FunCoup" id="V5GCA7">
    <property type="interactions" value="377"/>
</dbReference>
<keyword evidence="1" id="KW-0819">tRNA processing</keyword>
<dbReference type="InterPro" id="IPR017860">
    <property type="entry name" value="Peptidase_M22_CS"/>
</dbReference>
<evidence type="ECO:0000256" key="2">
    <source>
        <dbReference type="SAM" id="MobiDB-lite"/>
    </source>
</evidence>
<feature type="region of interest" description="Disordered" evidence="2">
    <location>
        <begin position="17"/>
        <end position="51"/>
    </location>
</feature>
<dbReference type="PANTHER" id="PTHR11735">
    <property type="entry name" value="TRNA N6-ADENOSINE THREONYLCARBAMOYLTRANSFERASE"/>
    <property type="match status" value="1"/>
</dbReference>
<dbReference type="GO" id="GO:0046872">
    <property type="term" value="F:metal ion binding"/>
    <property type="evidence" value="ECO:0007669"/>
    <property type="project" value="UniProtKB-KW"/>
</dbReference>
<dbReference type="FunFam" id="3.30.420.40:FF:000377">
    <property type="entry name" value="tRNA N6-adenosine threonylcarbamoyltransferase, mitochondrial"/>
    <property type="match status" value="1"/>
</dbReference>
<feature type="compositionally biased region" description="Polar residues" evidence="2">
    <location>
        <begin position="17"/>
        <end position="29"/>
    </location>
</feature>
<name>V5GCA7_BYSSN</name>
<dbReference type="InterPro" id="IPR000905">
    <property type="entry name" value="Gcp-like_dom"/>
</dbReference>
<evidence type="ECO:0000313" key="4">
    <source>
        <dbReference type="EMBL" id="GAD99691.1"/>
    </source>
</evidence>
<keyword evidence="5" id="KW-1185">Reference proteome</keyword>
<dbReference type="GO" id="GO:0061711">
    <property type="term" value="F:tRNA N(6)-L-threonylcarbamoyladenine synthase activity"/>
    <property type="evidence" value="ECO:0007669"/>
    <property type="project" value="UniProtKB-EC"/>
</dbReference>
<proteinExistence type="inferred from homology"/>
<dbReference type="GO" id="GO:0072670">
    <property type="term" value="P:mitochondrial tRNA threonylcarbamoyladenosine modification"/>
    <property type="evidence" value="ECO:0007669"/>
    <property type="project" value="TreeGrafter"/>
</dbReference>
<comment type="subunit">
    <text evidence="1">Homodimer.</text>
</comment>
<dbReference type="SUPFAM" id="SSF53067">
    <property type="entry name" value="Actin-like ATPase domain"/>
    <property type="match status" value="2"/>
</dbReference>
<organism evidence="4 5">
    <name type="scientific">Byssochlamys spectabilis (strain No. 5 / NBRC 109023)</name>
    <name type="common">Paecilomyces variotii</name>
    <dbReference type="NCBI Taxonomy" id="1356009"/>
    <lineage>
        <taxon>Eukaryota</taxon>
        <taxon>Fungi</taxon>
        <taxon>Dikarya</taxon>
        <taxon>Ascomycota</taxon>
        <taxon>Pezizomycotina</taxon>
        <taxon>Eurotiomycetes</taxon>
        <taxon>Eurotiomycetidae</taxon>
        <taxon>Eurotiales</taxon>
        <taxon>Thermoascaceae</taxon>
        <taxon>Paecilomyces</taxon>
    </lineage>
</organism>
<feature type="domain" description="Gcp-like" evidence="3">
    <location>
        <begin position="253"/>
        <end position="549"/>
    </location>
</feature>
<dbReference type="EMBL" id="BAUL01000313">
    <property type="protein sequence ID" value="GAD99691.1"/>
    <property type="molecule type" value="Genomic_DNA"/>
</dbReference>
<dbReference type="eggNOG" id="KOG2707">
    <property type="taxonomic scope" value="Eukaryota"/>
</dbReference>
<dbReference type="HAMAP" id="MF_01445">
    <property type="entry name" value="TsaD"/>
    <property type="match status" value="1"/>
</dbReference>
<keyword evidence="1" id="KW-0496">Mitochondrion</keyword>
<dbReference type="AlphaFoldDB" id="V5GCA7"/>
<comment type="similarity">
    <text evidence="1">Belongs to the KAE1 / TsaD family.</text>
</comment>
<dbReference type="HOGENOM" id="CLU_023208_4_0_1"/>